<reference evidence="1" key="1">
    <citation type="submission" date="2020-10" db="EMBL/GenBank/DDBJ databases">
        <authorList>
            <person name="Gilroy R."/>
        </authorList>
    </citation>
    <scope>NUCLEOTIDE SEQUENCE</scope>
    <source>
        <strain evidence="1">CHK176-6737</strain>
    </source>
</reference>
<proteinExistence type="predicted"/>
<organism evidence="1 2">
    <name type="scientific">Candidatus Scybalenecus merdavium</name>
    <dbReference type="NCBI Taxonomy" id="2840939"/>
    <lineage>
        <taxon>Bacteria</taxon>
        <taxon>Bacillati</taxon>
        <taxon>Bacillota</taxon>
        <taxon>Clostridia</taxon>
        <taxon>Eubacteriales</taxon>
        <taxon>Oscillospiraceae</taxon>
        <taxon>Oscillospiraceae incertae sedis</taxon>
        <taxon>Candidatus Scybalenecus</taxon>
    </lineage>
</organism>
<reference evidence="1" key="2">
    <citation type="journal article" date="2021" name="PeerJ">
        <title>Extensive microbial diversity within the chicken gut microbiome revealed by metagenomics and culture.</title>
        <authorList>
            <person name="Gilroy R."/>
            <person name="Ravi A."/>
            <person name="Getino M."/>
            <person name="Pursley I."/>
            <person name="Horton D.L."/>
            <person name="Alikhan N.F."/>
            <person name="Baker D."/>
            <person name="Gharbi K."/>
            <person name="Hall N."/>
            <person name="Watson M."/>
            <person name="Adriaenssens E.M."/>
            <person name="Foster-Nyarko E."/>
            <person name="Jarju S."/>
            <person name="Secka A."/>
            <person name="Antonio M."/>
            <person name="Oren A."/>
            <person name="Chaudhuri R.R."/>
            <person name="La Ragione R."/>
            <person name="Hildebrand F."/>
            <person name="Pallen M.J."/>
        </authorList>
    </citation>
    <scope>NUCLEOTIDE SEQUENCE</scope>
    <source>
        <strain evidence="1">CHK176-6737</strain>
    </source>
</reference>
<protein>
    <recommendedName>
        <fullName evidence="3">N-acetyltransferase domain-containing protein</fullName>
    </recommendedName>
</protein>
<gene>
    <name evidence="1" type="ORF">IAD23_03135</name>
</gene>
<evidence type="ECO:0008006" key="3">
    <source>
        <dbReference type="Google" id="ProtNLM"/>
    </source>
</evidence>
<name>A0A9D1MUN9_9FIRM</name>
<dbReference type="SUPFAM" id="SSF55729">
    <property type="entry name" value="Acyl-CoA N-acyltransferases (Nat)"/>
    <property type="match status" value="1"/>
</dbReference>
<dbReference type="Gene3D" id="3.40.630.30">
    <property type="match status" value="1"/>
</dbReference>
<dbReference type="InterPro" id="IPR016181">
    <property type="entry name" value="Acyl_CoA_acyltransferase"/>
</dbReference>
<dbReference type="EMBL" id="DVNM01000016">
    <property type="protein sequence ID" value="HIU68937.1"/>
    <property type="molecule type" value="Genomic_DNA"/>
</dbReference>
<evidence type="ECO:0000313" key="1">
    <source>
        <dbReference type="EMBL" id="HIU68937.1"/>
    </source>
</evidence>
<evidence type="ECO:0000313" key="2">
    <source>
        <dbReference type="Proteomes" id="UP000824125"/>
    </source>
</evidence>
<accession>A0A9D1MUN9</accession>
<dbReference type="AlphaFoldDB" id="A0A9D1MUN9"/>
<dbReference type="Proteomes" id="UP000824125">
    <property type="component" value="Unassembled WGS sequence"/>
</dbReference>
<sequence length="202" mass="22346">MSKFKIVEGSACDASVIKQVRALDCLVYPPHYVGKEENLTRRFLRLPDSLLLMYAGETLAGYVNFFPMAQTMYRQMTSPAYVQMRDDDILPAEMADYQTGGRNDIFILSVAVAPDFRGKEAAVTLSSGLYDFLHAKNDAGNTITSVGGCVVSVGGSRFLERFGAEKRKQLTHGAVYYYADEKAVQQVMQHGLKLGKKGEKHG</sequence>
<comment type="caution">
    <text evidence="1">The sequence shown here is derived from an EMBL/GenBank/DDBJ whole genome shotgun (WGS) entry which is preliminary data.</text>
</comment>